<dbReference type="GO" id="GO:0005886">
    <property type="term" value="C:plasma membrane"/>
    <property type="evidence" value="ECO:0007669"/>
    <property type="project" value="UniProtKB-SubCell"/>
</dbReference>
<protein>
    <submittedName>
        <fullName evidence="9">ABC transporter permease subunit</fullName>
    </submittedName>
</protein>
<evidence type="ECO:0000256" key="4">
    <source>
        <dbReference type="ARBA" id="ARBA00022692"/>
    </source>
</evidence>
<organism evidence="9 10">
    <name type="scientific">Propylenella binzhouense</name>
    <dbReference type="NCBI Taxonomy" id="2555902"/>
    <lineage>
        <taxon>Bacteria</taxon>
        <taxon>Pseudomonadati</taxon>
        <taxon>Pseudomonadota</taxon>
        <taxon>Alphaproteobacteria</taxon>
        <taxon>Hyphomicrobiales</taxon>
        <taxon>Propylenellaceae</taxon>
        <taxon>Propylenella</taxon>
    </lineage>
</organism>
<comment type="caution">
    <text evidence="9">The sequence shown here is derived from an EMBL/GenBank/DDBJ whole genome shotgun (WGS) entry which is preliminary data.</text>
</comment>
<proteinExistence type="inferred from homology"/>
<evidence type="ECO:0000256" key="7">
    <source>
        <dbReference type="RuleBase" id="RU363032"/>
    </source>
</evidence>
<gene>
    <name evidence="9" type="ORF">E4O86_20265</name>
</gene>
<evidence type="ECO:0000313" key="9">
    <source>
        <dbReference type="EMBL" id="MYZ50044.1"/>
    </source>
</evidence>
<dbReference type="SUPFAM" id="SSF161098">
    <property type="entry name" value="MetI-like"/>
    <property type="match status" value="1"/>
</dbReference>
<evidence type="ECO:0000256" key="1">
    <source>
        <dbReference type="ARBA" id="ARBA00004651"/>
    </source>
</evidence>
<evidence type="ECO:0000256" key="2">
    <source>
        <dbReference type="ARBA" id="ARBA00022448"/>
    </source>
</evidence>
<dbReference type="Gene3D" id="1.10.3720.10">
    <property type="entry name" value="MetI-like"/>
    <property type="match status" value="1"/>
</dbReference>
<feature type="transmembrane region" description="Helical" evidence="7">
    <location>
        <begin position="218"/>
        <end position="239"/>
    </location>
</feature>
<evidence type="ECO:0000313" key="10">
    <source>
        <dbReference type="Proteomes" id="UP000773614"/>
    </source>
</evidence>
<sequence>MQIHGYRVPMFASLFLWAILWEIVGRLGLTILLPPLSDVLVRMVEIVPTRSFLNALWITAEAFVAGNLIAIAIGVPLGVLMGRSAIADRILLPWVNLFLSAPLTALVPVIMVLFGLGQTTIVLTVVLFAIWIIVLDARAGVRAISPSLLEMAESFGATRWQAFRQIHVWAAMPEILAGIRLGMIRAVKGVIIGQLLVSIVGFGALFKLYGSRFLMEHFWAALLVLFAFAFAIAEGLAWLERRVDYYAASRS</sequence>
<dbReference type="GO" id="GO:0055085">
    <property type="term" value="P:transmembrane transport"/>
    <property type="evidence" value="ECO:0007669"/>
    <property type="project" value="InterPro"/>
</dbReference>
<comment type="subcellular location">
    <subcellularLocation>
        <location evidence="1 7">Cell membrane</location>
        <topology evidence="1 7">Multi-pass membrane protein</topology>
    </subcellularLocation>
</comment>
<keyword evidence="2 7" id="KW-0813">Transport</keyword>
<keyword evidence="6 7" id="KW-0472">Membrane</keyword>
<dbReference type="PANTHER" id="PTHR30151">
    <property type="entry name" value="ALKANE SULFONATE ABC TRANSPORTER-RELATED, MEMBRANE SUBUNIT"/>
    <property type="match status" value="1"/>
</dbReference>
<accession>A0A964WVH0</accession>
<evidence type="ECO:0000256" key="3">
    <source>
        <dbReference type="ARBA" id="ARBA00022475"/>
    </source>
</evidence>
<dbReference type="EMBL" id="SPKJ01000116">
    <property type="protein sequence ID" value="MYZ50044.1"/>
    <property type="molecule type" value="Genomic_DNA"/>
</dbReference>
<evidence type="ECO:0000259" key="8">
    <source>
        <dbReference type="PROSITE" id="PS50928"/>
    </source>
</evidence>
<dbReference type="InterPro" id="IPR000515">
    <property type="entry name" value="MetI-like"/>
</dbReference>
<dbReference type="RefSeq" id="WP_161142379.1">
    <property type="nucleotide sequence ID" value="NZ_SPKJ01000116.1"/>
</dbReference>
<dbReference type="InterPro" id="IPR035906">
    <property type="entry name" value="MetI-like_sf"/>
</dbReference>
<dbReference type="Pfam" id="PF00528">
    <property type="entry name" value="BPD_transp_1"/>
    <property type="match status" value="1"/>
</dbReference>
<evidence type="ECO:0000256" key="5">
    <source>
        <dbReference type="ARBA" id="ARBA00022989"/>
    </source>
</evidence>
<dbReference type="OrthoDB" id="9799271at2"/>
<keyword evidence="5 7" id="KW-1133">Transmembrane helix</keyword>
<feature type="transmembrane region" description="Helical" evidence="7">
    <location>
        <begin position="186"/>
        <end position="206"/>
    </location>
</feature>
<keyword evidence="4 7" id="KW-0812">Transmembrane</keyword>
<dbReference type="AlphaFoldDB" id="A0A964WVH0"/>
<dbReference type="CDD" id="cd06261">
    <property type="entry name" value="TM_PBP2"/>
    <property type="match status" value="1"/>
</dbReference>
<reference evidence="9" key="1">
    <citation type="submission" date="2019-03" db="EMBL/GenBank/DDBJ databases">
        <title>Afifella sp. nov., isolated from activated sludge.</title>
        <authorList>
            <person name="Li Q."/>
            <person name="Liu Y."/>
        </authorList>
    </citation>
    <scope>NUCLEOTIDE SEQUENCE</scope>
    <source>
        <strain evidence="9">L72</strain>
    </source>
</reference>
<dbReference type="Proteomes" id="UP000773614">
    <property type="component" value="Unassembled WGS sequence"/>
</dbReference>
<feature type="transmembrane region" description="Helical" evidence="7">
    <location>
        <begin position="12"/>
        <end position="36"/>
    </location>
</feature>
<dbReference type="PANTHER" id="PTHR30151:SF41">
    <property type="entry name" value="ABC TRANSPORTER PERMEASE PROTEIN"/>
    <property type="match status" value="1"/>
</dbReference>
<evidence type="ECO:0000256" key="6">
    <source>
        <dbReference type="ARBA" id="ARBA00023136"/>
    </source>
</evidence>
<feature type="transmembrane region" description="Helical" evidence="7">
    <location>
        <begin position="120"/>
        <end position="141"/>
    </location>
</feature>
<comment type="similarity">
    <text evidence="7">Belongs to the binding-protein-dependent transport system permease family.</text>
</comment>
<dbReference type="PROSITE" id="PS50928">
    <property type="entry name" value="ABC_TM1"/>
    <property type="match status" value="1"/>
</dbReference>
<feature type="domain" description="ABC transmembrane type-1" evidence="8">
    <location>
        <begin position="56"/>
        <end position="234"/>
    </location>
</feature>
<feature type="transmembrane region" description="Helical" evidence="7">
    <location>
        <begin position="56"/>
        <end position="79"/>
    </location>
</feature>
<keyword evidence="10" id="KW-1185">Reference proteome</keyword>
<name>A0A964WVH0_9HYPH</name>
<keyword evidence="3" id="KW-1003">Cell membrane</keyword>
<feature type="transmembrane region" description="Helical" evidence="7">
    <location>
        <begin position="91"/>
        <end position="114"/>
    </location>
</feature>